<dbReference type="EMBL" id="AAVT01000003">
    <property type="protein sequence ID" value="EAW31502.1"/>
    <property type="molecule type" value="Genomic_DNA"/>
</dbReference>
<dbReference type="GO" id="GO:0043190">
    <property type="term" value="C:ATP-binding cassette (ABC) transporter complex"/>
    <property type="evidence" value="ECO:0007669"/>
    <property type="project" value="InterPro"/>
</dbReference>
<evidence type="ECO:0000256" key="12">
    <source>
        <dbReference type="SAM" id="Phobius"/>
    </source>
</evidence>
<organism evidence="13 14">
    <name type="scientific">marine gamma proteobacterium HTCC2143</name>
    <dbReference type="NCBI Taxonomy" id="247633"/>
    <lineage>
        <taxon>Bacteria</taxon>
        <taxon>Pseudomonadati</taxon>
        <taxon>Pseudomonadota</taxon>
        <taxon>Gammaproteobacteria</taxon>
        <taxon>Cellvibrionales</taxon>
        <taxon>Spongiibacteraceae</taxon>
        <taxon>BD1-7 clade</taxon>
    </lineage>
</organism>
<dbReference type="PANTHER" id="PTHR33529">
    <property type="entry name" value="SLR0882 PROTEIN-RELATED"/>
    <property type="match status" value="1"/>
</dbReference>
<dbReference type="GO" id="GO:0015920">
    <property type="term" value="P:lipopolysaccharide transport"/>
    <property type="evidence" value="ECO:0007669"/>
    <property type="project" value="TreeGrafter"/>
</dbReference>
<dbReference type="PANTHER" id="PTHR33529:SF7">
    <property type="entry name" value="LIPOPOLYSACCHARIDE EXPORT SYSTEM PERMEASE PROTEIN LPTF"/>
    <property type="match status" value="1"/>
</dbReference>
<feature type="transmembrane region" description="Helical" evidence="12">
    <location>
        <begin position="12"/>
        <end position="32"/>
    </location>
</feature>
<evidence type="ECO:0000256" key="11">
    <source>
        <dbReference type="ARBA" id="ARBA00026081"/>
    </source>
</evidence>
<dbReference type="Proteomes" id="UP000004931">
    <property type="component" value="Unassembled WGS sequence"/>
</dbReference>
<protein>
    <recommendedName>
        <fullName evidence="4">Lipopolysaccharide export system permease protein LptF</fullName>
    </recommendedName>
</protein>
<dbReference type="OrthoDB" id="9778062at2"/>
<dbReference type="Pfam" id="PF03739">
    <property type="entry name" value="LptF_LptG"/>
    <property type="match status" value="1"/>
</dbReference>
<dbReference type="NCBIfam" id="TIGR04407">
    <property type="entry name" value="LptF_YjgP"/>
    <property type="match status" value="1"/>
</dbReference>
<evidence type="ECO:0000256" key="3">
    <source>
        <dbReference type="ARBA" id="ARBA00007725"/>
    </source>
</evidence>
<keyword evidence="5" id="KW-0813">Transport</keyword>
<evidence type="ECO:0000256" key="5">
    <source>
        <dbReference type="ARBA" id="ARBA00022448"/>
    </source>
</evidence>
<evidence type="ECO:0000256" key="10">
    <source>
        <dbReference type="ARBA" id="ARBA00023136"/>
    </source>
</evidence>
<dbReference type="InterPro" id="IPR030922">
    <property type="entry name" value="LptF"/>
</dbReference>
<feature type="transmembrane region" description="Helical" evidence="12">
    <location>
        <begin position="335"/>
        <end position="354"/>
    </location>
</feature>
<comment type="caution">
    <text evidence="13">The sequence shown here is derived from an EMBL/GenBank/DDBJ whole genome shotgun (WGS) entry which is preliminary data.</text>
</comment>
<accession>A0YCI3</accession>
<comment type="subcellular location">
    <subcellularLocation>
        <location evidence="2">Cell inner membrane</location>
        <topology evidence="2">Multi-pass membrane protein</topology>
    </subcellularLocation>
</comment>
<keyword evidence="10 12" id="KW-0472">Membrane</keyword>
<evidence type="ECO:0000256" key="6">
    <source>
        <dbReference type="ARBA" id="ARBA00022475"/>
    </source>
</evidence>
<evidence type="ECO:0000313" key="13">
    <source>
        <dbReference type="EMBL" id="EAW31502.1"/>
    </source>
</evidence>
<evidence type="ECO:0000256" key="4">
    <source>
        <dbReference type="ARBA" id="ARBA00014213"/>
    </source>
</evidence>
<dbReference type="STRING" id="247633.GP2143_08129"/>
<name>A0YCI3_9GAMM</name>
<keyword evidence="6" id="KW-1003">Cell membrane</keyword>
<comment type="subunit">
    <text evidence="11">Component of the lipopolysaccharide transport and assembly complex. The LptBFG transporter is composed of two ATP-binding proteins (LptB) and two transmembrane proteins (LptF and LptG).</text>
</comment>
<comment type="function">
    <text evidence="1">Part of the ABC transporter complex LptBFG involved in the translocation of lipopolysaccharide (LPS) from the inner membrane to the outer membrane.</text>
</comment>
<evidence type="ECO:0000256" key="7">
    <source>
        <dbReference type="ARBA" id="ARBA00022519"/>
    </source>
</evidence>
<dbReference type="GO" id="GO:0055085">
    <property type="term" value="P:transmembrane transport"/>
    <property type="evidence" value="ECO:0007669"/>
    <property type="project" value="InterPro"/>
</dbReference>
<feature type="transmembrane region" description="Helical" evidence="12">
    <location>
        <begin position="52"/>
        <end position="77"/>
    </location>
</feature>
<reference evidence="13 14" key="1">
    <citation type="journal article" date="2010" name="J. Bacteriol.">
        <title>Genome sequence of the oligotrophic marine Gammaproteobacterium HTCC2143, isolated from the Oregon Coast.</title>
        <authorList>
            <person name="Oh H.M."/>
            <person name="Kang I."/>
            <person name="Ferriera S."/>
            <person name="Giovannoni S.J."/>
            <person name="Cho J.C."/>
        </authorList>
    </citation>
    <scope>NUCLEOTIDE SEQUENCE [LARGE SCALE GENOMIC DNA]</scope>
    <source>
        <strain evidence="13 14">HTCC2143</strain>
    </source>
</reference>
<gene>
    <name evidence="13" type="ORF">GP2143_08129</name>
</gene>
<evidence type="ECO:0000313" key="14">
    <source>
        <dbReference type="Proteomes" id="UP000004931"/>
    </source>
</evidence>
<dbReference type="eggNOG" id="COG0795">
    <property type="taxonomic scope" value="Bacteria"/>
</dbReference>
<sequence length="374" mass="41642">MILFRYLAKEILISLFAVSATLLVIVMSGRFVKYLAQAAAGKLSPDILLNIMVYRLPSFLELVLPLSLFIAILLAYGRMYVESEMTVMAACGLSDRRLAVYTLVPSICVAVVVGYLSLYASPIGIGKVQEIFEDTQNSSGLELLIEGRFRVDEQSGRVTYVESLDNDVGIMQDVFSAEQSLGSEGEEQLTVIFAEQGNIQMSDDQQSRYLVLRNGYQSVGQPGGLRYRISQFDEYGQLVRDPAVQKTLYKRADARTTEQLLNSTLLEDKATLQWRMSLVILVPVIALIAQALSRTSHRRGRYVKMLPAFIIYITYLVALNAARDAIGKEKISSDLGMWWVHLVFLGLGITLLFGGDWLRRFRAPTASTPVASLP</sequence>
<evidence type="ECO:0000256" key="8">
    <source>
        <dbReference type="ARBA" id="ARBA00022692"/>
    </source>
</evidence>
<keyword evidence="8 12" id="KW-0812">Transmembrane</keyword>
<proteinExistence type="inferred from homology"/>
<feature type="transmembrane region" description="Helical" evidence="12">
    <location>
        <begin position="98"/>
        <end position="120"/>
    </location>
</feature>
<dbReference type="InterPro" id="IPR005495">
    <property type="entry name" value="LptG/LptF_permease"/>
</dbReference>
<feature type="transmembrane region" description="Helical" evidence="12">
    <location>
        <begin position="305"/>
        <end position="323"/>
    </location>
</feature>
<comment type="similarity">
    <text evidence="3">Belongs to the LptF/LptG family.</text>
</comment>
<evidence type="ECO:0000256" key="9">
    <source>
        <dbReference type="ARBA" id="ARBA00022989"/>
    </source>
</evidence>
<evidence type="ECO:0000256" key="1">
    <source>
        <dbReference type="ARBA" id="ARBA00002265"/>
    </source>
</evidence>
<keyword evidence="14" id="KW-1185">Reference proteome</keyword>
<keyword evidence="7" id="KW-0997">Cell inner membrane</keyword>
<keyword evidence="9 12" id="KW-1133">Transmembrane helix</keyword>
<dbReference type="AlphaFoldDB" id="A0YCI3"/>
<evidence type="ECO:0000256" key="2">
    <source>
        <dbReference type="ARBA" id="ARBA00004429"/>
    </source>
</evidence>
<feature type="transmembrane region" description="Helical" evidence="12">
    <location>
        <begin position="272"/>
        <end position="293"/>
    </location>
</feature>